<evidence type="ECO:0000313" key="3">
    <source>
        <dbReference type="EMBL" id="QFQ13326.1"/>
    </source>
</evidence>
<dbReference type="SUPFAM" id="SSF52058">
    <property type="entry name" value="L domain-like"/>
    <property type="match status" value="1"/>
</dbReference>
<dbReference type="PANTHER" id="PTHR45661:SF3">
    <property type="entry name" value="IG-LIKE DOMAIN-CONTAINING PROTEIN"/>
    <property type="match status" value="1"/>
</dbReference>
<keyword evidence="1" id="KW-0732">Signal</keyword>
<name>A0A5P8E8P6_9BACT</name>
<evidence type="ECO:0000256" key="1">
    <source>
        <dbReference type="SAM" id="SignalP"/>
    </source>
</evidence>
<feature type="chain" id="PRO_5024439093" description="Dockerin domain-containing protein" evidence="1">
    <location>
        <begin position="20"/>
        <end position="503"/>
    </location>
</feature>
<dbReference type="Pfam" id="PF13306">
    <property type="entry name" value="LRR_5"/>
    <property type="match status" value="2"/>
</dbReference>
<dbReference type="KEGG" id="alq:C7Y71_010065"/>
<reference evidence="3 4" key="1">
    <citation type="submission" date="2018-11" db="EMBL/GenBank/DDBJ databases">
        <authorList>
            <person name="Na S.W."/>
            <person name="Baik M."/>
        </authorList>
    </citation>
    <scope>NUCLEOTIDE SEQUENCE [LARGE SCALE GENOMIC DNA]</scope>
    <source>
        <strain evidence="3 4">E39</strain>
    </source>
</reference>
<dbReference type="Gene3D" id="3.80.10.10">
    <property type="entry name" value="Ribonuclease Inhibitor"/>
    <property type="match status" value="2"/>
</dbReference>
<dbReference type="InterPro" id="IPR018247">
    <property type="entry name" value="EF_Hand_1_Ca_BS"/>
</dbReference>
<evidence type="ECO:0000313" key="4">
    <source>
        <dbReference type="Proteomes" id="UP000249375"/>
    </source>
</evidence>
<dbReference type="PANTHER" id="PTHR45661">
    <property type="entry name" value="SURFACE ANTIGEN"/>
    <property type="match status" value="1"/>
</dbReference>
<dbReference type="GO" id="GO:0000272">
    <property type="term" value="P:polysaccharide catabolic process"/>
    <property type="evidence" value="ECO:0007669"/>
    <property type="project" value="InterPro"/>
</dbReference>
<feature type="domain" description="Dockerin" evidence="2">
    <location>
        <begin position="475"/>
        <end position="503"/>
    </location>
</feature>
<dbReference type="AlphaFoldDB" id="A0A5P8E8P6"/>
<dbReference type="InterPro" id="IPR026906">
    <property type="entry name" value="LRR_5"/>
</dbReference>
<dbReference type="Proteomes" id="UP000249375">
    <property type="component" value="Chromosome"/>
</dbReference>
<sequence>MRKKLLPFIFSLLAIPASAHDIALANSDGVTIYYNILSTSAYARSVEVTYSGSAYNSVSGEYSGTVNIPNTIKYNNLTYKVVSILEDAFYGCPNVTSVSIPANVYHIGPNAFYGCSKLASVTFNGTGLTEIMDNAFFGCTTLTSITLPEGLETIATEAFSGCTRLSSISVPTSVTKCGMHAFEGTAWSNSQPDGLACLGSVAYQYFGTMPEKSAIVIPEGIKAIAGSCFSGCTGMTSVSIPEGVETIEKNAFYNCTGLTAIGLPSTLTRLGQGVFYRCNNLKEIHSLMRSAPETGNNVFYGVSGATLYVPTSCMSSYEYSPWSNFNIVEKDLNESIFFNSTYRTFCSPYILDFTSSDVEAYVVSSFDGNTATLTRITKVPAGVGFIVKGTSGNTSSIPYADYAAAPAENCLIGVLSATSLKHSDSNMANYILAGGGESMTAFVRVPSSGIDMAANNAYLQYDNTNGDAPEIISASSSIDGDVNHDGTVNVSDVVSLINIILGQ</sequence>
<dbReference type="InterPro" id="IPR032675">
    <property type="entry name" value="LRR_dom_sf"/>
</dbReference>
<protein>
    <recommendedName>
        <fullName evidence="2">Dockerin domain-containing protein</fullName>
    </recommendedName>
</protein>
<dbReference type="InterPro" id="IPR016134">
    <property type="entry name" value="Dockerin_dom"/>
</dbReference>
<dbReference type="PROSITE" id="PS51766">
    <property type="entry name" value="DOCKERIN"/>
    <property type="match status" value="1"/>
</dbReference>
<dbReference type="OrthoDB" id="1073786at2"/>
<gene>
    <name evidence="3" type="ORF">C7Y71_010065</name>
</gene>
<accession>A0A5P8E8P6</accession>
<dbReference type="PROSITE" id="PS00018">
    <property type="entry name" value="EF_HAND_1"/>
    <property type="match status" value="1"/>
</dbReference>
<evidence type="ECO:0000259" key="2">
    <source>
        <dbReference type="PROSITE" id="PS51766"/>
    </source>
</evidence>
<organism evidence="3 4">
    <name type="scientific">Pseudoprevotella muciniphila</name>
    <dbReference type="NCBI Taxonomy" id="2133944"/>
    <lineage>
        <taxon>Bacteria</taxon>
        <taxon>Pseudomonadati</taxon>
        <taxon>Bacteroidota</taxon>
        <taxon>Bacteroidia</taxon>
        <taxon>Bacteroidales</taxon>
        <taxon>Prevotellaceae</taxon>
        <taxon>Pseudoprevotella</taxon>
    </lineage>
</organism>
<keyword evidence="4" id="KW-1185">Reference proteome</keyword>
<dbReference type="RefSeq" id="WP_111897556.1">
    <property type="nucleotide sequence ID" value="NZ_CP033459.1"/>
</dbReference>
<dbReference type="InterPro" id="IPR053139">
    <property type="entry name" value="Surface_bspA-like"/>
</dbReference>
<feature type="signal peptide" evidence="1">
    <location>
        <begin position="1"/>
        <end position="19"/>
    </location>
</feature>
<dbReference type="EMBL" id="CP033459">
    <property type="protein sequence ID" value="QFQ13326.1"/>
    <property type="molecule type" value="Genomic_DNA"/>
</dbReference>
<proteinExistence type="predicted"/>